<reference evidence="1 2" key="1">
    <citation type="submission" date="2023-05" db="EMBL/GenBank/DDBJ databases">
        <title>Genomic insight into Chryseobacterium sp. wdc7 isolated forest soil (Gotjawal).</title>
        <authorList>
            <person name="Park S.-J."/>
        </authorList>
    </citation>
    <scope>NUCLEOTIDE SEQUENCE [LARGE SCALE GENOMIC DNA]</scope>
    <source>
        <strain evidence="2">wdc7</strain>
    </source>
</reference>
<dbReference type="NCBIfam" id="TIGR01200">
    <property type="entry name" value="GLPGLI"/>
    <property type="match status" value="1"/>
</dbReference>
<dbReference type="InterPro" id="IPR005901">
    <property type="entry name" value="GLPGLI"/>
</dbReference>
<keyword evidence="2" id="KW-1185">Reference proteome</keyword>
<evidence type="ECO:0000313" key="1">
    <source>
        <dbReference type="EMBL" id="WHF52207.1"/>
    </source>
</evidence>
<proteinExistence type="predicted"/>
<name>A0ABY8RGQ7_9FLAO</name>
<sequence>MKNLIFIVLLVISFLSVKAQNIIVEYEVKTLYSGTKGKEFAIITPIDSYYFDYVEEDNAPIKEIIENYNIKRGGQKMYRKLLDYNNIYRIKAYPGQYGEQSLIIDNKQEINWEIFNENKLILNMLCQKAVGKFRGRTYTVWFTKEIPVSLGPWKIDGLPGLILEAKDNSNVNSYNAVQVIHNTDLGIPQNILSFIENYPQQNMKSYKDYIFKEDIALKERQQKALSNLPKGTNIVDVPNVRDLQREISFEWEDTKKP</sequence>
<dbReference type="Pfam" id="PF22252">
    <property type="entry name" value="PNGase_F-II_N"/>
    <property type="match status" value="1"/>
</dbReference>
<gene>
    <name evidence="1" type="ORF">QGN23_02770</name>
</gene>
<organism evidence="1 2">
    <name type="scientific">Chryseobacterium gotjawalense</name>
    <dbReference type="NCBI Taxonomy" id="3042315"/>
    <lineage>
        <taxon>Bacteria</taxon>
        <taxon>Pseudomonadati</taxon>
        <taxon>Bacteroidota</taxon>
        <taxon>Flavobacteriia</taxon>
        <taxon>Flavobacteriales</taxon>
        <taxon>Weeksellaceae</taxon>
        <taxon>Chryseobacterium group</taxon>
        <taxon>Chryseobacterium</taxon>
    </lineage>
</organism>
<accession>A0ABY8RGQ7</accession>
<evidence type="ECO:0000313" key="2">
    <source>
        <dbReference type="Proteomes" id="UP001241656"/>
    </source>
</evidence>
<dbReference type="Proteomes" id="UP001241656">
    <property type="component" value="Chromosome"/>
</dbReference>
<protein>
    <submittedName>
        <fullName evidence="1">GLPGLI family protein</fullName>
    </submittedName>
</protein>
<dbReference type="EMBL" id="CP124855">
    <property type="protein sequence ID" value="WHF52207.1"/>
    <property type="molecule type" value="Genomic_DNA"/>
</dbReference>
<dbReference type="RefSeq" id="WP_282905510.1">
    <property type="nucleotide sequence ID" value="NZ_CP124855.1"/>
</dbReference>